<dbReference type="EMBL" id="MELK01000011">
    <property type="protein sequence ID" value="OFW59719.1"/>
    <property type="molecule type" value="Genomic_DNA"/>
</dbReference>
<name>A0A1F2WS92_9ACTN</name>
<dbReference type="AlphaFoldDB" id="A0A1F2WS92"/>
<reference evidence="2 3" key="1">
    <citation type="journal article" date="2016" name="Nat. Commun.">
        <title>Thousands of microbial genomes shed light on interconnected biogeochemical processes in an aquifer system.</title>
        <authorList>
            <person name="Anantharaman K."/>
            <person name="Brown C.T."/>
            <person name="Hug L.A."/>
            <person name="Sharon I."/>
            <person name="Castelle C.J."/>
            <person name="Probst A.J."/>
            <person name="Thomas B.C."/>
            <person name="Singh A."/>
            <person name="Wilkins M.J."/>
            <person name="Karaoz U."/>
            <person name="Brodie E.L."/>
            <person name="Williams K.H."/>
            <person name="Hubbard S.S."/>
            <person name="Banfield J.F."/>
        </authorList>
    </citation>
    <scope>NUCLEOTIDE SEQUENCE [LARGE SCALE GENOMIC DNA]</scope>
</reference>
<protein>
    <submittedName>
        <fullName evidence="2">Uncharacterized protein</fullName>
    </submittedName>
</protein>
<dbReference type="Proteomes" id="UP000177876">
    <property type="component" value="Unassembled WGS sequence"/>
</dbReference>
<proteinExistence type="predicted"/>
<gene>
    <name evidence="2" type="ORF">A2Y75_04900</name>
</gene>
<evidence type="ECO:0000313" key="3">
    <source>
        <dbReference type="Proteomes" id="UP000177876"/>
    </source>
</evidence>
<evidence type="ECO:0000313" key="2">
    <source>
        <dbReference type="EMBL" id="OFW59719.1"/>
    </source>
</evidence>
<sequence length="93" mass="10235">MNDHEDRGPLVIKMTLRQASQRLRQEVEAVSQMEALAANLGWDRVAECAGAAKQALRGALTGIEHAVQAAAEVQEEAKRNHVQGHQQGHRHSH</sequence>
<comment type="caution">
    <text evidence="2">The sequence shown here is derived from an EMBL/GenBank/DDBJ whole genome shotgun (WGS) entry which is preliminary data.</text>
</comment>
<feature type="region of interest" description="Disordered" evidence="1">
    <location>
        <begin position="71"/>
        <end position="93"/>
    </location>
</feature>
<accession>A0A1F2WS92</accession>
<organism evidence="2 3">
    <name type="scientific">Candidatus Solincola sediminis</name>
    <dbReference type="NCBI Taxonomy" id="1797199"/>
    <lineage>
        <taxon>Bacteria</taxon>
        <taxon>Bacillati</taxon>
        <taxon>Actinomycetota</taxon>
        <taxon>Candidatus Geothermincolia</taxon>
        <taxon>Candidatus Geothermincolales</taxon>
        <taxon>Candidatus Geothermincolaceae</taxon>
        <taxon>Candidatus Solincola</taxon>
    </lineage>
</organism>
<dbReference type="STRING" id="1797197.A2Y75_04900"/>
<evidence type="ECO:0000256" key="1">
    <source>
        <dbReference type="SAM" id="MobiDB-lite"/>
    </source>
</evidence>